<dbReference type="EMBL" id="CM012445">
    <property type="protein sequence ID" value="RVE67883.1"/>
    <property type="molecule type" value="Genomic_DNA"/>
</dbReference>
<keyword evidence="3" id="KW-0862">Zinc</keyword>
<dbReference type="SMART" id="SM00589">
    <property type="entry name" value="PRY"/>
    <property type="match status" value="1"/>
</dbReference>
<dbReference type="CDD" id="cd12893">
    <property type="entry name" value="SPRY_PRY_TRIM35"/>
    <property type="match status" value="1"/>
</dbReference>
<feature type="coiled-coil region" evidence="5">
    <location>
        <begin position="142"/>
        <end position="179"/>
    </location>
</feature>
<feature type="domain" description="RING-type" evidence="6">
    <location>
        <begin position="53"/>
        <end position="88"/>
    </location>
</feature>
<evidence type="ECO:0000259" key="6">
    <source>
        <dbReference type="PROSITE" id="PS50089"/>
    </source>
</evidence>
<protein>
    <recommendedName>
        <fullName evidence="10">B30.2/SPRY domain-containing protein</fullName>
    </recommendedName>
</protein>
<organism evidence="8 9">
    <name type="scientific">Oryzias javanicus</name>
    <name type="common">Javanese ricefish</name>
    <name type="synonym">Aplocheilus javanicus</name>
    <dbReference type="NCBI Taxonomy" id="123683"/>
    <lineage>
        <taxon>Eukaryota</taxon>
        <taxon>Metazoa</taxon>
        <taxon>Chordata</taxon>
        <taxon>Craniata</taxon>
        <taxon>Vertebrata</taxon>
        <taxon>Euteleostomi</taxon>
        <taxon>Actinopterygii</taxon>
        <taxon>Neopterygii</taxon>
        <taxon>Teleostei</taxon>
        <taxon>Neoteleostei</taxon>
        <taxon>Acanthomorphata</taxon>
        <taxon>Ovalentaria</taxon>
        <taxon>Atherinomorphae</taxon>
        <taxon>Beloniformes</taxon>
        <taxon>Adrianichthyidae</taxon>
        <taxon>Oryziinae</taxon>
        <taxon>Oryzias</taxon>
    </lineage>
</organism>
<evidence type="ECO:0000313" key="8">
    <source>
        <dbReference type="EMBL" id="RVE67883.1"/>
    </source>
</evidence>
<evidence type="ECO:0000256" key="2">
    <source>
        <dbReference type="ARBA" id="ARBA00022771"/>
    </source>
</evidence>
<evidence type="ECO:0000256" key="1">
    <source>
        <dbReference type="ARBA" id="ARBA00022723"/>
    </source>
</evidence>
<dbReference type="SMART" id="SM00449">
    <property type="entry name" value="SPRY"/>
    <property type="match status" value="1"/>
</dbReference>
<dbReference type="AlphaFoldDB" id="A0A3S2P9E8"/>
<dbReference type="FunFam" id="2.60.120.920:FF:000004">
    <property type="entry name" value="Butyrophilin subfamily 1 member A1"/>
    <property type="match status" value="1"/>
</dbReference>
<feature type="coiled-coil region" evidence="5">
    <location>
        <begin position="203"/>
        <end position="255"/>
    </location>
</feature>
<dbReference type="InterPro" id="IPR013083">
    <property type="entry name" value="Znf_RING/FYVE/PHD"/>
</dbReference>
<evidence type="ECO:0000256" key="4">
    <source>
        <dbReference type="PROSITE-ProRule" id="PRU00175"/>
    </source>
</evidence>
<reference evidence="8 9" key="1">
    <citation type="submission" date="2018-11" db="EMBL/GenBank/DDBJ databases">
        <authorList>
            <person name="Lopez-Roques C."/>
            <person name="Donnadieu C."/>
            <person name="Bouchez O."/>
            <person name="Klopp C."/>
            <person name="Cabau C."/>
            <person name="Zahm M."/>
        </authorList>
    </citation>
    <scope>NUCLEOTIDE SEQUENCE [LARGE SCALE GENOMIC DNA]</scope>
    <source>
        <strain evidence="8">RS831</strain>
        <tissue evidence="8">Whole body</tissue>
    </source>
</reference>
<proteinExistence type="predicted"/>
<dbReference type="OrthoDB" id="654191at2759"/>
<name>A0A3S2P9E8_ORYJA</name>
<reference evidence="8 9" key="2">
    <citation type="submission" date="2019-01" db="EMBL/GenBank/DDBJ databases">
        <title>A chromosome length genome reference of the Java medaka (oryzias javanicus).</title>
        <authorList>
            <person name="Herpin A."/>
            <person name="Takehana Y."/>
            <person name="Naruse K."/>
            <person name="Ansai S."/>
            <person name="Kawaguchi M."/>
        </authorList>
    </citation>
    <scope>NUCLEOTIDE SEQUENCE [LARGE SCALE GENOMIC DNA]</scope>
    <source>
        <strain evidence="8">RS831</strain>
        <tissue evidence="8">Whole body</tissue>
    </source>
</reference>
<dbReference type="PROSITE" id="PS50089">
    <property type="entry name" value="ZF_RING_2"/>
    <property type="match status" value="1"/>
</dbReference>
<dbReference type="PANTHER" id="PTHR24103">
    <property type="entry name" value="E3 UBIQUITIN-PROTEIN LIGASE TRIM"/>
    <property type="match status" value="1"/>
</dbReference>
<dbReference type="Gene3D" id="3.30.40.10">
    <property type="entry name" value="Zinc/RING finger domain, C3HC4 (zinc finger)"/>
    <property type="match status" value="1"/>
</dbReference>
<sequence length="481" mass="55077">MFHEELNQKLDDRDLLGLDQPLALAAPQKVFKSLLGKQDLRNIFILNLKTEAETFNDPVTLSCNHNFCWSCLENFWEQSQNKNCPICKRKSSKEAPSVNFSLKELADSFAGRQKSESSETKTGEQKIMELSLHQSHKVVPVEEAVRELKEELKSDLKSLQDKKMKYKEVEETYNQMIQHSKKQLLSTETQIRAEFNKLQQFLKEEEESRLAALREEEEQKGKTVSREMKRIQEQMSSLSESISAVEAELQKDKEAFLSSSKDTQSRARAQSSLSDPQLLSGALIDVAKHVGNLSFRVWEKMKEKVHFSPVLLDPNTANKRLYLSDDLTSVRVGETSQQLPDNPERNLEYPDVFGSEGFRSGKHSWEVEVGDLPVWNIGVVKESVNRKGERFASPKHGIWCLVHRNGKYTNGVGQTVTVTKSLQKIRVQLDYDRGEVSFYNPEDMTHTHTLIDTFTEKLFPYFTVGKSEDGKTSKLKIYSTD</sequence>
<evidence type="ECO:0008006" key="10">
    <source>
        <dbReference type="Google" id="ProtNLM"/>
    </source>
</evidence>
<dbReference type="SUPFAM" id="SSF57850">
    <property type="entry name" value="RING/U-box"/>
    <property type="match status" value="1"/>
</dbReference>
<keyword evidence="9" id="KW-1185">Reference proteome</keyword>
<dbReference type="Pfam" id="PF13765">
    <property type="entry name" value="PRY"/>
    <property type="match status" value="1"/>
</dbReference>
<dbReference type="InterPro" id="IPR013320">
    <property type="entry name" value="ConA-like_dom_sf"/>
</dbReference>
<dbReference type="SUPFAM" id="SSF49899">
    <property type="entry name" value="Concanavalin A-like lectins/glucanases"/>
    <property type="match status" value="1"/>
</dbReference>
<keyword evidence="5" id="KW-0175">Coiled coil</keyword>
<keyword evidence="2 4" id="KW-0863">Zinc-finger</keyword>
<evidence type="ECO:0000256" key="5">
    <source>
        <dbReference type="SAM" id="Coils"/>
    </source>
</evidence>
<dbReference type="InterPro" id="IPR017907">
    <property type="entry name" value="Znf_RING_CS"/>
</dbReference>
<dbReference type="Proteomes" id="UP000283210">
    <property type="component" value="Chromosome 9"/>
</dbReference>
<dbReference type="InterPro" id="IPR050143">
    <property type="entry name" value="TRIM/RBCC"/>
</dbReference>
<dbReference type="InterPro" id="IPR006574">
    <property type="entry name" value="PRY"/>
</dbReference>
<dbReference type="InterPro" id="IPR001870">
    <property type="entry name" value="B30.2/SPRY"/>
</dbReference>
<dbReference type="Pfam" id="PF00622">
    <property type="entry name" value="SPRY"/>
    <property type="match status" value="1"/>
</dbReference>
<dbReference type="InterPro" id="IPR001841">
    <property type="entry name" value="Znf_RING"/>
</dbReference>
<dbReference type="Gene3D" id="2.60.120.920">
    <property type="match status" value="1"/>
</dbReference>
<evidence type="ECO:0000313" key="9">
    <source>
        <dbReference type="Proteomes" id="UP000283210"/>
    </source>
</evidence>
<evidence type="ECO:0000256" key="3">
    <source>
        <dbReference type="ARBA" id="ARBA00022833"/>
    </source>
</evidence>
<dbReference type="InterPro" id="IPR003877">
    <property type="entry name" value="SPRY_dom"/>
</dbReference>
<gene>
    <name evidence="8" type="ORF">OJAV_G00086240</name>
</gene>
<dbReference type="GO" id="GO:0008270">
    <property type="term" value="F:zinc ion binding"/>
    <property type="evidence" value="ECO:0007669"/>
    <property type="project" value="UniProtKB-KW"/>
</dbReference>
<dbReference type="PROSITE" id="PS00518">
    <property type="entry name" value="ZF_RING_1"/>
    <property type="match status" value="1"/>
</dbReference>
<dbReference type="Pfam" id="PF13445">
    <property type="entry name" value="zf-RING_UBOX"/>
    <property type="match status" value="1"/>
</dbReference>
<keyword evidence="1" id="KW-0479">Metal-binding</keyword>
<dbReference type="InterPro" id="IPR003879">
    <property type="entry name" value="Butyrophylin_SPRY"/>
</dbReference>
<evidence type="ECO:0000259" key="7">
    <source>
        <dbReference type="PROSITE" id="PS50188"/>
    </source>
</evidence>
<dbReference type="PROSITE" id="PS50188">
    <property type="entry name" value="B302_SPRY"/>
    <property type="match status" value="1"/>
</dbReference>
<dbReference type="InterPro" id="IPR027370">
    <property type="entry name" value="Znf-RING_euk"/>
</dbReference>
<dbReference type="InterPro" id="IPR043136">
    <property type="entry name" value="B30.2/SPRY_sf"/>
</dbReference>
<feature type="domain" description="B30.2/SPRY" evidence="7">
    <location>
        <begin position="290"/>
        <end position="481"/>
    </location>
</feature>
<dbReference type="PRINTS" id="PR01407">
    <property type="entry name" value="BUTYPHLNCDUF"/>
</dbReference>
<accession>A0A3S2P9E8</accession>